<dbReference type="PROSITE" id="PS50106">
    <property type="entry name" value="PDZ"/>
    <property type="match status" value="1"/>
</dbReference>
<dbReference type="SUPFAM" id="SSF50494">
    <property type="entry name" value="Trypsin-like serine proteases"/>
    <property type="match status" value="1"/>
</dbReference>
<dbReference type="Proteomes" id="UP001500630">
    <property type="component" value="Unassembled WGS sequence"/>
</dbReference>
<dbReference type="GO" id="GO:0008233">
    <property type="term" value="F:peptidase activity"/>
    <property type="evidence" value="ECO:0007669"/>
    <property type="project" value="UniProtKB-KW"/>
</dbReference>
<dbReference type="Gene3D" id="2.30.42.10">
    <property type="match status" value="1"/>
</dbReference>
<evidence type="ECO:0000313" key="6">
    <source>
        <dbReference type="Proteomes" id="UP001500630"/>
    </source>
</evidence>
<evidence type="ECO:0000256" key="3">
    <source>
        <dbReference type="SAM" id="MobiDB-lite"/>
    </source>
</evidence>
<dbReference type="Pfam" id="PF13180">
    <property type="entry name" value="PDZ_2"/>
    <property type="match status" value="1"/>
</dbReference>
<sequence length="378" mass="37583">MSTKGREGGIVYTYYPGRGSWQVEPPEPPEPPPPPPRRGRLTAAVAGIVAGSLLAWLLGGLLPGRHRERERASAVIAPAPVPGTTTPAPRHGDEPADIAGAVLPSVVLVTAPGGTGSGVVYDAEGTVLTDAHVVAATTGEVTLRLTDGAALQAAVVGADPVSGLAVLKAVDAAGLRPARLGDSDETRVGEEVLAIGSPFGLEGTVTAGIVSALNRTPAGEAGPLALADAIQTDAAINPGNSGGALVDMDGEVIGINTALAGTGTGSAGIGFAIPVNEAKRVADRLLATGRVEHARLGVSALDSPSRPGALVGDLTGGGPADEAGLRQNDVITALAGTAVTSAAGLIAAVRAHRPGERVSVTYERQGTQRTTEVVLTGP</sequence>
<evidence type="ECO:0000313" key="5">
    <source>
        <dbReference type="EMBL" id="GAA3602437.1"/>
    </source>
</evidence>
<dbReference type="EMBL" id="BAABDQ010000037">
    <property type="protein sequence ID" value="GAA3602437.1"/>
    <property type="molecule type" value="Genomic_DNA"/>
</dbReference>
<feature type="region of interest" description="Disordered" evidence="3">
    <location>
        <begin position="16"/>
        <end position="39"/>
    </location>
</feature>
<dbReference type="PRINTS" id="PR00834">
    <property type="entry name" value="PROTEASES2C"/>
</dbReference>
<evidence type="ECO:0000256" key="2">
    <source>
        <dbReference type="ARBA" id="ARBA00022801"/>
    </source>
</evidence>
<dbReference type="InterPro" id="IPR001940">
    <property type="entry name" value="Peptidase_S1C"/>
</dbReference>
<dbReference type="PANTHER" id="PTHR43343:SF3">
    <property type="entry name" value="PROTEASE DO-LIKE 8, CHLOROPLASTIC"/>
    <property type="match status" value="1"/>
</dbReference>
<dbReference type="RefSeq" id="WP_345573514.1">
    <property type="nucleotide sequence ID" value="NZ_BAABDQ010000037.1"/>
</dbReference>
<dbReference type="GO" id="GO:0006508">
    <property type="term" value="P:proteolysis"/>
    <property type="evidence" value="ECO:0007669"/>
    <property type="project" value="UniProtKB-KW"/>
</dbReference>
<protein>
    <submittedName>
        <fullName evidence="5">Serine protease PepD</fullName>
    </submittedName>
</protein>
<feature type="compositionally biased region" description="Pro residues" evidence="3">
    <location>
        <begin position="25"/>
        <end position="36"/>
    </location>
</feature>
<comment type="caution">
    <text evidence="5">The sequence shown here is derived from an EMBL/GenBank/DDBJ whole genome shotgun (WGS) entry which is preliminary data.</text>
</comment>
<feature type="region of interest" description="Disordered" evidence="3">
    <location>
        <begin position="76"/>
        <end position="95"/>
    </location>
</feature>
<dbReference type="Gene3D" id="2.40.10.120">
    <property type="match status" value="1"/>
</dbReference>
<dbReference type="InterPro" id="IPR009003">
    <property type="entry name" value="Peptidase_S1_PA"/>
</dbReference>
<dbReference type="SUPFAM" id="SSF50156">
    <property type="entry name" value="PDZ domain-like"/>
    <property type="match status" value="1"/>
</dbReference>
<keyword evidence="6" id="KW-1185">Reference proteome</keyword>
<evidence type="ECO:0000256" key="1">
    <source>
        <dbReference type="ARBA" id="ARBA00022670"/>
    </source>
</evidence>
<reference evidence="6" key="1">
    <citation type="journal article" date="2019" name="Int. J. Syst. Evol. Microbiol.">
        <title>The Global Catalogue of Microorganisms (GCM) 10K type strain sequencing project: providing services to taxonomists for standard genome sequencing and annotation.</title>
        <authorList>
            <consortium name="The Broad Institute Genomics Platform"/>
            <consortium name="The Broad Institute Genome Sequencing Center for Infectious Disease"/>
            <person name="Wu L."/>
            <person name="Ma J."/>
        </authorList>
    </citation>
    <scope>NUCLEOTIDE SEQUENCE [LARGE SCALE GENOMIC DNA]</scope>
    <source>
        <strain evidence="6">JCM 17326</strain>
    </source>
</reference>
<dbReference type="PANTHER" id="PTHR43343">
    <property type="entry name" value="PEPTIDASE S12"/>
    <property type="match status" value="1"/>
</dbReference>
<keyword evidence="1 5" id="KW-0645">Protease</keyword>
<organism evidence="5 6">
    <name type="scientific">Nonomuraea rosea</name>
    <dbReference type="NCBI Taxonomy" id="638574"/>
    <lineage>
        <taxon>Bacteria</taxon>
        <taxon>Bacillati</taxon>
        <taxon>Actinomycetota</taxon>
        <taxon>Actinomycetes</taxon>
        <taxon>Streptosporangiales</taxon>
        <taxon>Streptosporangiaceae</taxon>
        <taxon>Nonomuraea</taxon>
    </lineage>
</organism>
<name>A0ABP6Z919_9ACTN</name>
<keyword evidence="2" id="KW-0378">Hydrolase</keyword>
<dbReference type="InterPro" id="IPR001478">
    <property type="entry name" value="PDZ"/>
</dbReference>
<feature type="domain" description="PDZ" evidence="4">
    <location>
        <begin position="285"/>
        <end position="366"/>
    </location>
</feature>
<evidence type="ECO:0000259" key="4">
    <source>
        <dbReference type="PROSITE" id="PS50106"/>
    </source>
</evidence>
<accession>A0ABP6Z919</accession>
<gene>
    <name evidence="5" type="primary">pepD</name>
    <name evidence="5" type="ORF">GCM10022419_103500</name>
</gene>
<dbReference type="InterPro" id="IPR036034">
    <property type="entry name" value="PDZ_sf"/>
</dbReference>
<proteinExistence type="predicted"/>
<dbReference type="Pfam" id="PF13365">
    <property type="entry name" value="Trypsin_2"/>
    <property type="match status" value="1"/>
</dbReference>
<dbReference type="SMART" id="SM00228">
    <property type="entry name" value="PDZ"/>
    <property type="match status" value="1"/>
</dbReference>
<dbReference type="InterPro" id="IPR051201">
    <property type="entry name" value="Chloro_Bact_Ser_Proteases"/>
</dbReference>